<sequence length="108" mass="11964">MYYLLSSKGAVDVLSSVIWLEAASLSDSLSDMVPGLIDLQLDAKAPSTLLFGMLSYSFANKKMIECASGGRVDYIPLGTSSLSHFNRGLKIQEENRVHSWRIVETEYE</sequence>
<reference evidence="1" key="2">
    <citation type="journal article" date="2023" name="Science">
        <title>Genomic signatures of disease resistance in endangered staghorn corals.</title>
        <authorList>
            <person name="Vollmer S.V."/>
            <person name="Selwyn J.D."/>
            <person name="Despard B.A."/>
            <person name="Roesel C.L."/>
        </authorList>
    </citation>
    <scope>NUCLEOTIDE SEQUENCE</scope>
    <source>
        <strain evidence="1">K2</strain>
    </source>
</reference>
<evidence type="ECO:0000313" key="1">
    <source>
        <dbReference type="EMBL" id="KAK2563983.1"/>
    </source>
</evidence>
<proteinExistence type="predicted"/>
<reference evidence="1" key="1">
    <citation type="journal article" date="2023" name="G3 (Bethesda)">
        <title>Whole genome assembly and annotation of the endangered Caribbean coral Acropora cervicornis.</title>
        <authorList>
            <person name="Selwyn J.D."/>
            <person name="Vollmer S.V."/>
        </authorList>
    </citation>
    <scope>NUCLEOTIDE SEQUENCE</scope>
    <source>
        <strain evidence="1">K2</strain>
    </source>
</reference>
<gene>
    <name evidence="1" type="ORF">P5673_012187</name>
</gene>
<name>A0AAD9QME1_ACRCE</name>
<dbReference type="AlphaFoldDB" id="A0AAD9QME1"/>
<protein>
    <submittedName>
        <fullName evidence="1">Uncharacterized protein</fullName>
    </submittedName>
</protein>
<dbReference type="Proteomes" id="UP001249851">
    <property type="component" value="Unassembled WGS sequence"/>
</dbReference>
<keyword evidence="2" id="KW-1185">Reference proteome</keyword>
<accession>A0AAD9QME1</accession>
<comment type="caution">
    <text evidence="1">The sequence shown here is derived from an EMBL/GenBank/DDBJ whole genome shotgun (WGS) entry which is preliminary data.</text>
</comment>
<dbReference type="EMBL" id="JARQWQ010000023">
    <property type="protein sequence ID" value="KAK2563983.1"/>
    <property type="molecule type" value="Genomic_DNA"/>
</dbReference>
<evidence type="ECO:0000313" key="2">
    <source>
        <dbReference type="Proteomes" id="UP001249851"/>
    </source>
</evidence>
<organism evidence="1 2">
    <name type="scientific">Acropora cervicornis</name>
    <name type="common">Staghorn coral</name>
    <dbReference type="NCBI Taxonomy" id="6130"/>
    <lineage>
        <taxon>Eukaryota</taxon>
        <taxon>Metazoa</taxon>
        <taxon>Cnidaria</taxon>
        <taxon>Anthozoa</taxon>
        <taxon>Hexacorallia</taxon>
        <taxon>Scleractinia</taxon>
        <taxon>Astrocoeniina</taxon>
        <taxon>Acroporidae</taxon>
        <taxon>Acropora</taxon>
    </lineage>
</organism>